<dbReference type="AlphaFoldDB" id="A0A5S9N6K0"/>
<reference evidence="1 2" key="1">
    <citation type="submission" date="2019-11" db="EMBL/GenBank/DDBJ databases">
        <authorList>
            <person name="Holert J."/>
        </authorList>
    </citation>
    <scope>NUCLEOTIDE SEQUENCE [LARGE SCALE GENOMIC DNA]</scope>
    <source>
        <strain evidence="1">SB11_3</strain>
    </source>
</reference>
<sequence length="38" mass="4388">MFAEGLTMYREFDGGAIEGDSTDELSYRWFSINALTRH</sequence>
<gene>
    <name evidence="1" type="ORF">OPDIPICF_00824</name>
</gene>
<organism evidence="1 2">
    <name type="scientific">BD1-7 clade bacterium</name>
    <dbReference type="NCBI Taxonomy" id="2029982"/>
    <lineage>
        <taxon>Bacteria</taxon>
        <taxon>Pseudomonadati</taxon>
        <taxon>Pseudomonadota</taxon>
        <taxon>Gammaproteobacteria</taxon>
        <taxon>Cellvibrionales</taxon>
        <taxon>Spongiibacteraceae</taxon>
        <taxon>BD1-7 clade</taxon>
    </lineage>
</organism>
<name>A0A5S9N6K0_9GAMM</name>
<keyword evidence="2" id="KW-1185">Reference proteome</keyword>
<dbReference type="EMBL" id="CACSIO010000001">
    <property type="protein sequence ID" value="CAA0085482.1"/>
    <property type="molecule type" value="Genomic_DNA"/>
</dbReference>
<protein>
    <submittedName>
        <fullName evidence="1">Uncharacterized protein</fullName>
    </submittedName>
</protein>
<accession>A0A5S9N6K0</accession>
<proteinExistence type="predicted"/>
<dbReference type="Proteomes" id="UP000441399">
    <property type="component" value="Unassembled WGS sequence"/>
</dbReference>
<evidence type="ECO:0000313" key="2">
    <source>
        <dbReference type="Proteomes" id="UP000441399"/>
    </source>
</evidence>
<evidence type="ECO:0000313" key="1">
    <source>
        <dbReference type="EMBL" id="CAA0085482.1"/>
    </source>
</evidence>